<dbReference type="AlphaFoldDB" id="M3CGC6"/>
<protein>
    <submittedName>
        <fullName evidence="1">Uncharacterized protein</fullName>
    </submittedName>
</protein>
<comment type="caution">
    <text evidence="1">The sequence shown here is derived from an EMBL/GenBank/DDBJ whole genome shotgun (WGS) entry which is preliminary data.</text>
</comment>
<proteinExistence type="predicted"/>
<accession>M3CGC6</accession>
<dbReference type="Proteomes" id="UP000011754">
    <property type="component" value="Unassembled WGS sequence"/>
</dbReference>
<evidence type="ECO:0000313" key="2">
    <source>
        <dbReference type="Proteomes" id="UP000011754"/>
    </source>
</evidence>
<sequence length="40" mass="4680">MQIKNLLSADWLNSLRNKSLILSFYYDLFLDLLQISSCLS</sequence>
<evidence type="ECO:0000313" key="1">
    <source>
        <dbReference type="EMBL" id="EMF40439.1"/>
    </source>
</evidence>
<reference evidence="1 2" key="1">
    <citation type="submission" date="2013-01" db="EMBL/GenBank/DDBJ databases">
        <authorList>
            <person name="Harkins D.M."/>
            <person name="Durkin A.S."/>
            <person name="Brinkac L.M."/>
            <person name="Haft D.H."/>
            <person name="Selengut J.D."/>
            <person name="Sanka R."/>
            <person name="DePew J."/>
            <person name="Purushe J."/>
            <person name="Hartskeerl R.A."/>
            <person name="Ahmed A."/>
            <person name="van der Linden H."/>
            <person name="Goris M.G.A."/>
            <person name="Vinetz J.M."/>
            <person name="Sutton G.G."/>
            <person name="Nierman W.C."/>
            <person name="Fouts D.E."/>
        </authorList>
    </citation>
    <scope>NUCLEOTIDE SEQUENCE [LARGE SCALE GENOMIC DNA]</scope>
    <source>
        <strain evidence="1 2">TE 1992</strain>
    </source>
</reference>
<gene>
    <name evidence="1" type="ORF">LEP1GSC067_2109</name>
</gene>
<name>M3CGC6_LEPIR</name>
<dbReference type="EMBL" id="AKWW02000076">
    <property type="protein sequence ID" value="EMF40439.1"/>
    <property type="molecule type" value="Genomic_DNA"/>
</dbReference>
<organism evidence="1 2">
    <name type="scientific">Leptospira interrogans serovar Lora str. TE 1992</name>
    <dbReference type="NCBI Taxonomy" id="1193028"/>
    <lineage>
        <taxon>Bacteria</taxon>
        <taxon>Pseudomonadati</taxon>
        <taxon>Spirochaetota</taxon>
        <taxon>Spirochaetia</taxon>
        <taxon>Leptospirales</taxon>
        <taxon>Leptospiraceae</taxon>
        <taxon>Leptospira</taxon>
    </lineage>
</organism>